<dbReference type="PRINTS" id="PR01988">
    <property type="entry name" value="EXPORTERBACE"/>
</dbReference>
<feature type="transmembrane region" description="Helical" evidence="7">
    <location>
        <begin position="225"/>
        <end position="246"/>
    </location>
</feature>
<dbReference type="EMBL" id="CP016379">
    <property type="protein sequence ID" value="AZR73271.1"/>
    <property type="molecule type" value="Genomic_DNA"/>
</dbReference>
<evidence type="ECO:0000256" key="3">
    <source>
        <dbReference type="ARBA" id="ARBA00022475"/>
    </source>
</evidence>
<feature type="transmembrane region" description="Helical" evidence="7">
    <location>
        <begin position="377"/>
        <end position="401"/>
    </location>
</feature>
<dbReference type="PANTHER" id="PTHR43266">
    <property type="entry name" value="MACROLIDE-EFFLUX PROTEIN"/>
    <property type="match status" value="1"/>
</dbReference>
<evidence type="ECO:0000256" key="1">
    <source>
        <dbReference type="ARBA" id="ARBA00004651"/>
    </source>
</evidence>
<keyword evidence="5 7" id="KW-1133">Transmembrane helix</keyword>
<dbReference type="GO" id="GO:0005886">
    <property type="term" value="C:plasma membrane"/>
    <property type="evidence" value="ECO:0007669"/>
    <property type="project" value="UniProtKB-SubCell"/>
</dbReference>
<feature type="transmembrane region" description="Helical" evidence="7">
    <location>
        <begin position="166"/>
        <end position="185"/>
    </location>
</feature>
<dbReference type="PANTHER" id="PTHR43266:SF2">
    <property type="entry name" value="MAJOR FACILITATOR SUPERFAMILY (MFS) PROFILE DOMAIN-CONTAINING PROTEIN"/>
    <property type="match status" value="1"/>
</dbReference>
<proteinExistence type="predicted"/>
<dbReference type="InterPro" id="IPR022324">
    <property type="entry name" value="Bacilysin_exporter_BacE_put"/>
</dbReference>
<dbReference type="RefSeq" id="WP_164730954.1">
    <property type="nucleotide sequence ID" value="NZ_CP016379.1"/>
</dbReference>
<feature type="transmembrane region" description="Helical" evidence="7">
    <location>
        <begin position="285"/>
        <end position="305"/>
    </location>
</feature>
<dbReference type="Gene3D" id="1.20.1250.20">
    <property type="entry name" value="MFS general substrate transporter like domains"/>
    <property type="match status" value="1"/>
</dbReference>
<dbReference type="AlphaFoldDB" id="A0A3S9SYA0"/>
<evidence type="ECO:0000256" key="5">
    <source>
        <dbReference type="ARBA" id="ARBA00022989"/>
    </source>
</evidence>
<feature type="domain" description="Major facilitator superfamily (MFS) profile" evidence="8">
    <location>
        <begin position="11"/>
        <end position="402"/>
    </location>
</feature>
<dbReference type="PROSITE" id="PS50850">
    <property type="entry name" value="MFS"/>
    <property type="match status" value="1"/>
</dbReference>
<keyword evidence="4 7" id="KW-0812">Transmembrane</keyword>
<feature type="transmembrane region" description="Helical" evidence="7">
    <location>
        <begin position="351"/>
        <end position="371"/>
    </location>
</feature>
<dbReference type="CDD" id="cd06173">
    <property type="entry name" value="MFS_MefA_like"/>
    <property type="match status" value="1"/>
</dbReference>
<dbReference type="KEGG" id="aft:BBF96_07655"/>
<dbReference type="InterPro" id="IPR020846">
    <property type="entry name" value="MFS_dom"/>
</dbReference>
<dbReference type="InterPro" id="IPR036259">
    <property type="entry name" value="MFS_trans_sf"/>
</dbReference>
<protein>
    <recommendedName>
        <fullName evidence="8">Major facilitator superfamily (MFS) profile domain-containing protein</fullName>
    </recommendedName>
</protein>
<evidence type="ECO:0000259" key="8">
    <source>
        <dbReference type="PROSITE" id="PS50850"/>
    </source>
</evidence>
<sequence length="414" mass="45239">MLLKLLKLNKNIRLLVLSQFISGLGTWLAYIAIPLFALKLTGAGLAVSLVLILRVLPATFLSPFIGVIIDRINRKYVMIFADILRGIIFVVYPFINTIIWIYFLTFIETVGGLFFGPARTAIVPNIIEEEGELVSANSALKIVSSSTMLLGPLIGTGLMTTIGIKWAFWLNALSFFTSAFLLIFMNVKFTKKSSKEISDKSIRKWTIFANDIKVALKVLKEIPKLLLIMIVGGLSTAGYGLINVLLPIFASRQFELTGAYGLIMSGLGLGILVGSALTPGLSRRLTFIILFFLGLIVSGFMHITFILSTSIVFAILFIAIQGISDAIQQVSYTSLLQTLVKDELRGRISSFYETVSSVPLLIGLLGGGALADLWGTRVVGLIAGIEIIIIGFIGFFMAVKISESNVILKRKEEI</sequence>
<evidence type="ECO:0000313" key="10">
    <source>
        <dbReference type="Proteomes" id="UP000267250"/>
    </source>
</evidence>
<reference evidence="9 10" key="1">
    <citation type="submission" date="2016-07" db="EMBL/GenBank/DDBJ databases">
        <title>Genome and transcriptome analysis of iron-reducing fermentative bacteria Anoxybacter fermentans.</title>
        <authorList>
            <person name="Zeng X."/>
            <person name="Shao Z."/>
        </authorList>
    </citation>
    <scope>NUCLEOTIDE SEQUENCE [LARGE SCALE GENOMIC DNA]</scope>
    <source>
        <strain evidence="9 10">DY22613</strain>
    </source>
</reference>
<gene>
    <name evidence="9" type="ORF">BBF96_07655</name>
</gene>
<keyword evidence="3" id="KW-1003">Cell membrane</keyword>
<keyword evidence="2" id="KW-0813">Transport</keyword>
<keyword evidence="10" id="KW-1185">Reference proteome</keyword>
<dbReference type="Pfam" id="PF07690">
    <property type="entry name" value="MFS_1"/>
    <property type="match status" value="1"/>
</dbReference>
<keyword evidence="6 7" id="KW-0472">Membrane</keyword>
<evidence type="ECO:0000313" key="9">
    <source>
        <dbReference type="EMBL" id="AZR73271.1"/>
    </source>
</evidence>
<name>A0A3S9SYA0_9FIRM</name>
<dbReference type="Proteomes" id="UP000267250">
    <property type="component" value="Chromosome"/>
</dbReference>
<accession>A0A3S9SYA0</accession>
<dbReference type="SUPFAM" id="SSF103473">
    <property type="entry name" value="MFS general substrate transporter"/>
    <property type="match status" value="1"/>
</dbReference>
<dbReference type="InterPro" id="IPR011701">
    <property type="entry name" value="MFS"/>
</dbReference>
<feature type="transmembrane region" description="Helical" evidence="7">
    <location>
        <begin position="45"/>
        <end position="69"/>
    </location>
</feature>
<evidence type="ECO:0000256" key="4">
    <source>
        <dbReference type="ARBA" id="ARBA00022692"/>
    </source>
</evidence>
<evidence type="ECO:0000256" key="7">
    <source>
        <dbReference type="SAM" id="Phobius"/>
    </source>
</evidence>
<evidence type="ECO:0000256" key="6">
    <source>
        <dbReference type="ARBA" id="ARBA00023136"/>
    </source>
</evidence>
<comment type="subcellular location">
    <subcellularLocation>
        <location evidence="1">Cell membrane</location>
        <topology evidence="1">Multi-pass membrane protein</topology>
    </subcellularLocation>
</comment>
<feature type="transmembrane region" description="Helical" evidence="7">
    <location>
        <begin position="139"/>
        <end position="160"/>
    </location>
</feature>
<feature type="transmembrane region" description="Helical" evidence="7">
    <location>
        <begin position="258"/>
        <end position="278"/>
    </location>
</feature>
<organism evidence="9 10">
    <name type="scientific">Anoxybacter fermentans</name>
    <dbReference type="NCBI Taxonomy" id="1323375"/>
    <lineage>
        <taxon>Bacteria</taxon>
        <taxon>Bacillati</taxon>
        <taxon>Bacillota</taxon>
        <taxon>Clostridia</taxon>
        <taxon>Halanaerobiales</taxon>
        <taxon>Anoxybacter</taxon>
    </lineage>
</organism>
<feature type="transmembrane region" description="Helical" evidence="7">
    <location>
        <begin position="12"/>
        <end position="33"/>
    </location>
</feature>
<dbReference type="GO" id="GO:0022857">
    <property type="term" value="F:transmembrane transporter activity"/>
    <property type="evidence" value="ECO:0007669"/>
    <property type="project" value="InterPro"/>
</dbReference>
<evidence type="ECO:0000256" key="2">
    <source>
        <dbReference type="ARBA" id="ARBA00022448"/>
    </source>
</evidence>